<accession>A0A147BTP3</accession>
<protein>
    <submittedName>
        <fullName evidence="2">Putative secreted protein</fullName>
    </submittedName>
</protein>
<evidence type="ECO:0000256" key="1">
    <source>
        <dbReference type="SAM" id="SignalP"/>
    </source>
</evidence>
<feature type="signal peptide" evidence="1">
    <location>
        <begin position="1"/>
        <end position="24"/>
    </location>
</feature>
<organism evidence="2">
    <name type="scientific">Ixodes ricinus</name>
    <name type="common">Common tick</name>
    <name type="synonym">Acarus ricinus</name>
    <dbReference type="NCBI Taxonomy" id="34613"/>
    <lineage>
        <taxon>Eukaryota</taxon>
        <taxon>Metazoa</taxon>
        <taxon>Ecdysozoa</taxon>
        <taxon>Arthropoda</taxon>
        <taxon>Chelicerata</taxon>
        <taxon>Arachnida</taxon>
        <taxon>Acari</taxon>
        <taxon>Parasitiformes</taxon>
        <taxon>Ixodida</taxon>
        <taxon>Ixodoidea</taxon>
        <taxon>Ixodidae</taxon>
        <taxon>Ixodinae</taxon>
        <taxon>Ixodes</taxon>
    </lineage>
</organism>
<feature type="chain" id="PRO_5007542882" evidence="1">
    <location>
        <begin position="25"/>
        <end position="107"/>
    </location>
</feature>
<name>A0A147BTP3_IXORI</name>
<sequence>MAAIWEVRFCLWVSRLCCFHCSEAGSLPSWGRCSGRSSSRSEACTASRPASRLLSSALWGSDGSSRTCGCCGGTAAVCAEMAWPVSVCCCGEGMWPWTPSWGPCAPG</sequence>
<feature type="non-terminal residue" evidence="2">
    <location>
        <position position="107"/>
    </location>
</feature>
<keyword evidence="1" id="KW-0732">Signal</keyword>
<reference evidence="2" key="1">
    <citation type="journal article" date="2018" name="PLoS Negl. Trop. Dis.">
        <title>Sialome diversity of ticks revealed by RNAseq of single tick salivary glands.</title>
        <authorList>
            <person name="Perner J."/>
            <person name="Kropackova S."/>
            <person name="Kopacek P."/>
            <person name="Ribeiro J.M."/>
        </authorList>
    </citation>
    <scope>NUCLEOTIDE SEQUENCE</scope>
    <source>
        <strain evidence="2">Siblings of single egg batch collected in Ceske Budejovice</strain>
        <tissue evidence="2">Salivary glands</tissue>
    </source>
</reference>
<dbReference type="EMBL" id="GEGO01001552">
    <property type="protein sequence ID" value="JAR93852.1"/>
    <property type="molecule type" value="Transcribed_RNA"/>
</dbReference>
<proteinExistence type="predicted"/>
<evidence type="ECO:0000313" key="2">
    <source>
        <dbReference type="EMBL" id="JAR93852.1"/>
    </source>
</evidence>
<dbReference type="AlphaFoldDB" id="A0A147BTP3"/>